<dbReference type="EMBL" id="VSRR010000808">
    <property type="protein sequence ID" value="MPC19836.1"/>
    <property type="molecule type" value="Genomic_DNA"/>
</dbReference>
<sequence length="122" mass="13249">MAKVAIVFQQRRVARAAGAIQSLSPQPNDSPRGVVITGEKNLSFSQNKFFVARGSPERPLRALRRLTARRSKEQGLLRPCGHSVSPRLQNAAVYPGSPRPTPSHPILAIHFPAATCVTSTRS</sequence>
<protein>
    <submittedName>
        <fullName evidence="1">Uncharacterized protein</fullName>
    </submittedName>
</protein>
<comment type="caution">
    <text evidence="1">The sequence shown here is derived from an EMBL/GenBank/DDBJ whole genome shotgun (WGS) entry which is preliminary data.</text>
</comment>
<dbReference type="Proteomes" id="UP000324222">
    <property type="component" value="Unassembled WGS sequence"/>
</dbReference>
<dbReference type="AlphaFoldDB" id="A0A5B7DFI2"/>
<proteinExistence type="predicted"/>
<evidence type="ECO:0000313" key="1">
    <source>
        <dbReference type="EMBL" id="MPC19836.1"/>
    </source>
</evidence>
<name>A0A5B7DFI2_PORTR</name>
<gene>
    <name evidence="1" type="ORF">E2C01_012766</name>
</gene>
<organism evidence="1 2">
    <name type="scientific">Portunus trituberculatus</name>
    <name type="common">Swimming crab</name>
    <name type="synonym">Neptunus trituberculatus</name>
    <dbReference type="NCBI Taxonomy" id="210409"/>
    <lineage>
        <taxon>Eukaryota</taxon>
        <taxon>Metazoa</taxon>
        <taxon>Ecdysozoa</taxon>
        <taxon>Arthropoda</taxon>
        <taxon>Crustacea</taxon>
        <taxon>Multicrustacea</taxon>
        <taxon>Malacostraca</taxon>
        <taxon>Eumalacostraca</taxon>
        <taxon>Eucarida</taxon>
        <taxon>Decapoda</taxon>
        <taxon>Pleocyemata</taxon>
        <taxon>Brachyura</taxon>
        <taxon>Eubrachyura</taxon>
        <taxon>Portunoidea</taxon>
        <taxon>Portunidae</taxon>
        <taxon>Portuninae</taxon>
        <taxon>Portunus</taxon>
    </lineage>
</organism>
<reference evidence="1 2" key="1">
    <citation type="submission" date="2019-05" db="EMBL/GenBank/DDBJ databases">
        <title>Another draft genome of Portunus trituberculatus and its Hox gene families provides insights of decapod evolution.</title>
        <authorList>
            <person name="Jeong J.-H."/>
            <person name="Song I."/>
            <person name="Kim S."/>
            <person name="Choi T."/>
            <person name="Kim D."/>
            <person name="Ryu S."/>
            <person name="Kim W."/>
        </authorList>
    </citation>
    <scope>NUCLEOTIDE SEQUENCE [LARGE SCALE GENOMIC DNA]</scope>
    <source>
        <tissue evidence="1">Muscle</tissue>
    </source>
</reference>
<keyword evidence="2" id="KW-1185">Reference proteome</keyword>
<evidence type="ECO:0000313" key="2">
    <source>
        <dbReference type="Proteomes" id="UP000324222"/>
    </source>
</evidence>
<accession>A0A5B7DFI2</accession>